<proteinExistence type="predicted"/>
<dbReference type="Proteomes" id="UP000712281">
    <property type="component" value="Unassembled WGS sequence"/>
</dbReference>
<organism evidence="1 2">
    <name type="scientific">Brassica cretica</name>
    <name type="common">Mustard</name>
    <dbReference type="NCBI Taxonomy" id="69181"/>
    <lineage>
        <taxon>Eukaryota</taxon>
        <taxon>Viridiplantae</taxon>
        <taxon>Streptophyta</taxon>
        <taxon>Embryophyta</taxon>
        <taxon>Tracheophyta</taxon>
        <taxon>Spermatophyta</taxon>
        <taxon>Magnoliopsida</taxon>
        <taxon>eudicotyledons</taxon>
        <taxon>Gunneridae</taxon>
        <taxon>Pentapetalae</taxon>
        <taxon>rosids</taxon>
        <taxon>malvids</taxon>
        <taxon>Brassicales</taxon>
        <taxon>Brassicaceae</taxon>
        <taxon>Brassiceae</taxon>
        <taxon>Brassica</taxon>
    </lineage>
</organism>
<comment type="caution">
    <text evidence="1">The sequence shown here is derived from an EMBL/GenBank/DDBJ whole genome shotgun (WGS) entry which is preliminary data.</text>
</comment>
<name>A0A3N6S1G6_BRACR</name>
<protein>
    <submittedName>
        <fullName evidence="1">Uncharacterized protein</fullName>
    </submittedName>
</protein>
<accession>A0A3N6S1G6</accession>
<evidence type="ECO:0000313" key="2">
    <source>
        <dbReference type="Proteomes" id="UP000712281"/>
    </source>
</evidence>
<sequence>MPNLANQRDICNRCVNCGLLKFEPTEKPAAAAHLSLDVDFLQRPSFYVVLISSAAADLLLAVRSLVEVYFFVFLNASC</sequence>
<evidence type="ECO:0000313" key="1">
    <source>
        <dbReference type="EMBL" id="KAF2554846.1"/>
    </source>
</evidence>
<dbReference type="AlphaFoldDB" id="A0A3N6S1G6"/>
<reference evidence="1" key="1">
    <citation type="submission" date="2019-12" db="EMBL/GenBank/DDBJ databases">
        <title>Genome sequencing and annotation of Brassica cretica.</title>
        <authorList>
            <person name="Studholme D.J."/>
            <person name="Sarris P.F."/>
        </authorList>
    </citation>
    <scope>NUCLEOTIDE SEQUENCE</scope>
    <source>
        <strain evidence="1">PFS-001/15</strain>
        <tissue evidence="1">Leaf</tissue>
    </source>
</reference>
<gene>
    <name evidence="1" type="ORF">F2Q68_00017314</name>
</gene>
<dbReference type="EMBL" id="QGKW02001940">
    <property type="protein sequence ID" value="KAF2554846.1"/>
    <property type="molecule type" value="Genomic_DNA"/>
</dbReference>